<evidence type="ECO:0000256" key="1">
    <source>
        <dbReference type="SAM" id="MobiDB-lite"/>
    </source>
</evidence>
<feature type="region of interest" description="Disordered" evidence="1">
    <location>
        <begin position="1"/>
        <end position="23"/>
    </location>
</feature>
<feature type="transmembrane region" description="Helical" evidence="2">
    <location>
        <begin position="25"/>
        <end position="45"/>
    </location>
</feature>
<gene>
    <name evidence="3" type="ORF">SAMN04489807_0546</name>
</gene>
<name>A0A1H4J5J1_9MICO</name>
<dbReference type="InterPro" id="IPR018750">
    <property type="entry name" value="DUF2306_membrane"/>
</dbReference>
<feature type="transmembrane region" description="Helical" evidence="2">
    <location>
        <begin position="65"/>
        <end position="85"/>
    </location>
</feature>
<keyword evidence="2" id="KW-0472">Membrane</keyword>
<keyword evidence="2" id="KW-0812">Transmembrane</keyword>
<dbReference type="RefSeq" id="WP_245647415.1">
    <property type="nucleotide sequence ID" value="NZ_FNSQ01000005.1"/>
</dbReference>
<dbReference type="Pfam" id="PF10067">
    <property type="entry name" value="DUF2306"/>
    <property type="match status" value="1"/>
</dbReference>
<feature type="transmembrane region" description="Helical" evidence="2">
    <location>
        <begin position="97"/>
        <end position="120"/>
    </location>
</feature>
<proteinExistence type="predicted"/>
<evidence type="ECO:0000313" key="3">
    <source>
        <dbReference type="EMBL" id="SEB40842.1"/>
    </source>
</evidence>
<feature type="transmembrane region" description="Helical" evidence="2">
    <location>
        <begin position="126"/>
        <end position="145"/>
    </location>
</feature>
<feature type="transmembrane region" description="Helical" evidence="2">
    <location>
        <begin position="166"/>
        <end position="185"/>
    </location>
</feature>
<feature type="transmembrane region" description="Helical" evidence="2">
    <location>
        <begin position="197"/>
        <end position="214"/>
    </location>
</feature>
<sequence>MSHTQMNAVPPTAGQNEQRRRPKSGWPAITGLLLLAALPVLGGVFRLTELSAEPRGMLPLPSTVALVVHIVAMTVFCLLGAFQFSPALRARRRWHRAAGRVLIPVGILAALSATWLAVFFGGHPDALALAMIRLVFAVAMTVFLARGIIAIRRRDFAAHGAWMTRAFAIAVSGGTQALVFALWTIPLGEVDAFGEAWLVAVAFVINSAVAELLIRRRSSRRRSGGRKRGVPGGGALVS</sequence>
<protein>
    <submittedName>
        <fullName evidence="3">Predicted membrane protein</fullName>
    </submittedName>
</protein>
<evidence type="ECO:0000313" key="4">
    <source>
        <dbReference type="Proteomes" id="UP000183750"/>
    </source>
</evidence>
<organism evidence="3 4">
    <name type="scientific">Microbacterium hydrocarbonoxydans</name>
    <dbReference type="NCBI Taxonomy" id="273678"/>
    <lineage>
        <taxon>Bacteria</taxon>
        <taxon>Bacillati</taxon>
        <taxon>Actinomycetota</taxon>
        <taxon>Actinomycetes</taxon>
        <taxon>Micrococcales</taxon>
        <taxon>Microbacteriaceae</taxon>
        <taxon>Microbacterium</taxon>
    </lineage>
</organism>
<dbReference type="EMBL" id="FNSQ01000005">
    <property type="protein sequence ID" value="SEB40842.1"/>
    <property type="molecule type" value="Genomic_DNA"/>
</dbReference>
<keyword evidence="4" id="KW-1185">Reference proteome</keyword>
<dbReference type="Proteomes" id="UP000183750">
    <property type="component" value="Unassembled WGS sequence"/>
</dbReference>
<evidence type="ECO:0000256" key="2">
    <source>
        <dbReference type="SAM" id="Phobius"/>
    </source>
</evidence>
<accession>A0A1H4J5J1</accession>
<reference evidence="4" key="1">
    <citation type="submission" date="2016-10" db="EMBL/GenBank/DDBJ databases">
        <authorList>
            <person name="Varghese N."/>
            <person name="Submissions S."/>
        </authorList>
    </citation>
    <scope>NUCLEOTIDE SEQUENCE [LARGE SCALE GENOMIC DNA]</scope>
    <source>
        <strain evidence="4">DSM 16089</strain>
    </source>
</reference>
<keyword evidence="2" id="KW-1133">Transmembrane helix</keyword>
<dbReference type="AlphaFoldDB" id="A0A1H4J5J1"/>